<evidence type="ECO:0000256" key="1">
    <source>
        <dbReference type="SAM" id="MobiDB-lite"/>
    </source>
</evidence>
<gene>
    <name evidence="2" type="ORF">PUW80_09140</name>
</gene>
<dbReference type="RefSeq" id="WP_274264494.1">
    <property type="nucleotide sequence ID" value="NZ_JAQZCI010000002.1"/>
</dbReference>
<feature type="compositionally biased region" description="Low complexity" evidence="1">
    <location>
        <begin position="290"/>
        <end position="309"/>
    </location>
</feature>
<proteinExistence type="predicted"/>
<protein>
    <submittedName>
        <fullName evidence="2">Uncharacterized protein</fullName>
    </submittedName>
</protein>
<evidence type="ECO:0000313" key="3">
    <source>
        <dbReference type="Proteomes" id="UP001218170"/>
    </source>
</evidence>
<keyword evidence="3" id="KW-1185">Reference proteome</keyword>
<comment type="caution">
    <text evidence="2">The sequence shown here is derived from an EMBL/GenBank/DDBJ whole genome shotgun (WGS) entry which is preliminary data.</text>
</comment>
<organism evidence="2 3">
    <name type="scientific">Microbacterium thalli</name>
    <dbReference type="NCBI Taxonomy" id="3027921"/>
    <lineage>
        <taxon>Bacteria</taxon>
        <taxon>Bacillati</taxon>
        <taxon>Actinomycetota</taxon>
        <taxon>Actinomycetes</taxon>
        <taxon>Micrococcales</taxon>
        <taxon>Microbacteriaceae</taxon>
        <taxon>Microbacterium</taxon>
    </lineage>
</organism>
<evidence type="ECO:0000313" key="2">
    <source>
        <dbReference type="EMBL" id="MDD7962515.1"/>
    </source>
</evidence>
<accession>A0ABT5SI77</accession>
<reference evidence="2 3" key="1">
    <citation type="submission" date="2023-02" db="EMBL/GenBank/DDBJ databases">
        <title>Study of novel species of the Microbacterium genus.</title>
        <authorList>
            <person name="Arroyo-Herrera I."/>
            <person name="Roman-Ponce B."/>
            <person name="Vasquez-Murrieta M.S."/>
        </authorList>
    </citation>
    <scope>NUCLEOTIDE SEQUENCE [LARGE SCALE GENOMIC DNA]</scope>
    <source>
        <strain evidence="2 3">NE1TT3</strain>
    </source>
</reference>
<dbReference type="Proteomes" id="UP001218170">
    <property type="component" value="Unassembled WGS sequence"/>
</dbReference>
<feature type="compositionally biased region" description="Pro residues" evidence="1">
    <location>
        <begin position="329"/>
        <end position="348"/>
    </location>
</feature>
<dbReference type="EMBL" id="JAQZCI010000002">
    <property type="protein sequence ID" value="MDD7962515.1"/>
    <property type="molecule type" value="Genomic_DNA"/>
</dbReference>
<feature type="region of interest" description="Disordered" evidence="1">
    <location>
        <begin position="290"/>
        <end position="361"/>
    </location>
</feature>
<sequence length="451" mass="46176">MTLAPDSAPPALRRVRPPEAPFEGELVENGGEVRYRVAAADAPLAVWEAQPGGHLLAAVDLDRVDGSTVLVLPRLVGRVRTGDDADAPTPGQAVTLAVSVLRGARAAHAAGWDTGEWWLADDGRPVVVPVGTTAATEASIRVLEGIPAGALGSGIMQRAVDALRDGDATELAAAEDALFASAIPEPLGERLVRAALDDRTRASAVTPERRTPTGEAVRPLIERLVDADLAERIAGAWAAVRGALGPARVWPVAGAGASARRRMMVVAGVVATATLTLGLLWPQSDATEAATAPSASAPTASASGSPTADDVTDSAQAFPGTGGASSPPASAPPDGTAPPTEPSPPGEAAPPSEAAGEGMSATATVEALAACWRDSDPACRMELLERPDAVVPEGIATAEARRDVVPLDDLGGVEVVRVDDPTGERRSQIVVLVVRDDKRLVRDVYDVADQP</sequence>
<name>A0ABT5SI77_9MICO</name>
<feature type="compositionally biased region" description="Low complexity" evidence="1">
    <location>
        <begin position="349"/>
        <end position="358"/>
    </location>
</feature>